<feature type="region of interest" description="Disordered" evidence="1">
    <location>
        <begin position="1"/>
        <end position="33"/>
    </location>
</feature>
<organism evidence="2 3">
    <name type="scientific">Cymbomonas tetramitiformis</name>
    <dbReference type="NCBI Taxonomy" id="36881"/>
    <lineage>
        <taxon>Eukaryota</taxon>
        <taxon>Viridiplantae</taxon>
        <taxon>Chlorophyta</taxon>
        <taxon>Pyramimonadophyceae</taxon>
        <taxon>Pyramimonadales</taxon>
        <taxon>Pyramimonadaceae</taxon>
        <taxon>Cymbomonas</taxon>
    </lineage>
</organism>
<evidence type="ECO:0000313" key="3">
    <source>
        <dbReference type="Proteomes" id="UP001190700"/>
    </source>
</evidence>
<protein>
    <submittedName>
        <fullName evidence="2">Uncharacterized protein</fullName>
    </submittedName>
</protein>
<dbReference type="Proteomes" id="UP001190700">
    <property type="component" value="Unassembled WGS sequence"/>
</dbReference>
<evidence type="ECO:0000256" key="1">
    <source>
        <dbReference type="SAM" id="MobiDB-lite"/>
    </source>
</evidence>
<evidence type="ECO:0000313" key="2">
    <source>
        <dbReference type="EMBL" id="KAK3254148.1"/>
    </source>
</evidence>
<dbReference type="EMBL" id="LGRX02024071">
    <property type="protein sequence ID" value="KAK3254148.1"/>
    <property type="molecule type" value="Genomic_DNA"/>
</dbReference>
<name>A0AAE0CGU5_9CHLO</name>
<keyword evidence="3" id="KW-1185">Reference proteome</keyword>
<dbReference type="AlphaFoldDB" id="A0AAE0CGU5"/>
<gene>
    <name evidence="2" type="ORF">CYMTET_36631</name>
</gene>
<accession>A0AAE0CGU5</accession>
<feature type="non-terminal residue" evidence="2">
    <location>
        <position position="1"/>
    </location>
</feature>
<proteinExistence type="predicted"/>
<sequence length="157" mass="15863">CAVRARPLSPAPIPPGTGTEQPHRAPSWHSGLAQGGDTSLRVFHLVSTAMSAPSPGSFGRVVLSCDKCQWVGAGIQLSSKRIVGPAAQGQQTPSGPGSPNISTRRRCLSIHAGGQGNGGDSKLGIACVSTCKACIAGSSDIEAHITAGGCLEEVQVI</sequence>
<comment type="caution">
    <text evidence="2">The sequence shown here is derived from an EMBL/GenBank/DDBJ whole genome shotgun (WGS) entry which is preliminary data.</text>
</comment>
<reference evidence="2 3" key="1">
    <citation type="journal article" date="2015" name="Genome Biol. Evol.">
        <title>Comparative Genomics of a Bacterivorous Green Alga Reveals Evolutionary Causalities and Consequences of Phago-Mixotrophic Mode of Nutrition.</title>
        <authorList>
            <person name="Burns J.A."/>
            <person name="Paasch A."/>
            <person name="Narechania A."/>
            <person name="Kim E."/>
        </authorList>
    </citation>
    <scope>NUCLEOTIDE SEQUENCE [LARGE SCALE GENOMIC DNA]</scope>
    <source>
        <strain evidence="2 3">PLY_AMNH</strain>
    </source>
</reference>